<evidence type="ECO:0000256" key="5">
    <source>
        <dbReference type="ARBA" id="ARBA00022695"/>
    </source>
</evidence>
<dbReference type="GO" id="GO:0003676">
    <property type="term" value="F:nucleic acid binding"/>
    <property type="evidence" value="ECO:0007669"/>
    <property type="project" value="InterPro"/>
</dbReference>
<reference evidence="10 11" key="1">
    <citation type="journal article" date="2016" name="Nat. Commun.">
        <title>Thousands of microbial genomes shed light on interconnected biogeochemical processes in an aquifer system.</title>
        <authorList>
            <person name="Anantharaman K."/>
            <person name="Brown C.T."/>
            <person name="Hug L.A."/>
            <person name="Sharon I."/>
            <person name="Castelle C.J."/>
            <person name="Probst A.J."/>
            <person name="Thomas B.C."/>
            <person name="Singh A."/>
            <person name="Wilkins M.J."/>
            <person name="Karaoz U."/>
            <person name="Brodie E.L."/>
            <person name="Williams K.H."/>
            <person name="Hubbard S.S."/>
            <person name="Banfield J.F."/>
        </authorList>
    </citation>
    <scope>NUCLEOTIDE SEQUENCE [LARGE SCALE GENOMIC DNA]</scope>
</reference>
<dbReference type="InterPro" id="IPR004013">
    <property type="entry name" value="PHP_dom"/>
</dbReference>
<evidence type="ECO:0000313" key="10">
    <source>
        <dbReference type="EMBL" id="OGZ03677.1"/>
    </source>
</evidence>
<dbReference type="Pfam" id="PF17657">
    <property type="entry name" value="DNA_pol3_finger"/>
    <property type="match status" value="1"/>
</dbReference>
<evidence type="ECO:0000256" key="1">
    <source>
        <dbReference type="ARBA" id="ARBA00004496"/>
    </source>
</evidence>
<organism evidence="10 11">
    <name type="scientific">Candidatus Lloydbacteria bacterium RIFCSPHIGHO2_01_FULL_41_20</name>
    <dbReference type="NCBI Taxonomy" id="1798657"/>
    <lineage>
        <taxon>Bacteria</taxon>
        <taxon>Candidatus Lloydiibacteriota</taxon>
    </lineage>
</organism>
<dbReference type="Proteomes" id="UP000178841">
    <property type="component" value="Unassembled WGS sequence"/>
</dbReference>
<proteinExistence type="predicted"/>
<dbReference type="Pfam" id="PF07733">
    <property type="entry name" value="DNA_pol3_alpha"/>
    <property type="match status" value="1"/>
</dbReference>
<dbReference type="InterPro" id="IPR041931">
    <property type="entry name" value="DNA_pol3_alpha_thumb_dom"/>
</dbReference>
<evidence type="ECO:0000256" key="2">
    <source>
        <dbReference type="ARBA" id="ARBA00012417"/>
    </source>
</evidence>
<evidence type="ECO:0000256" key="7">
    <source>
        <dbReference type="ARBA" id="ARBA00022932"/>
    </source>
</evidence>
<dbReference type="Pfam" id="PF02811">
    <property type="entry name" value="PHP"/>
    <property type="match status" value="1"/>
</dbReference>
<dbReference type="Gene3D" id="1.10.10.1600">
    <property type="entry name" value="Bacterial DNA polymerase III alpha subunit, thumb domain"/>
    <property type="match status" value="1"/>
</dbReference>
<evidence type="ECO:0000256" key="3">
    <source>
        <dbReference type="ARBA" id="ARBA00019114"/>
    </source>
</evidence>
<dbReference type="GO" id="GO:0006260">
    <property type="term" value="P:DNA replication"/>
    <property type="evidence" value="ECO:0007669"/>
    <property type="project" value="UniProtKB-KW"/>
</dbReference>
<dbReference type="PANTHER" id="PTHR32294:SF0">
    <property type="entry name" value="DNA POLYMERASE III SUBUNIT ALPHA"/>
    <property type="match status" value="1"/>
</dbReference>
<dbReference type="Pfam" id="PF01336">
    <property type="entry name" value="tRNA_anti-codon"/>
    <property type="match status" value="1"/>
</dbReference>
<dbReference type="InterPro" id="IPR003141">
    <property type="entry name" value="Pol/His_phosphatase_N"/>
</dbReference>
<keyword evidence="7" id="KW-0239">DNA-directed DNA polymerase</keyword>
<dbReference type="InterPro" id="IPR004365">
    <property type="entry name" value="NA-bd_OB_tRNA"/>
</dbReference>
<comment type="subcellular location">
    <subcellularLocation>
        <location evidence="1">Cytoplasm</location>
    </subcellularLocation>
</comment>
<dbReference type="STRING" id="1798657.A2648_01840"/>
<dbReference type="Gene3D" id="1.10.150.870">
    <property type="match status" value="1"/>
</dbReference>
<dbReference type="NCBIfam" id="NF004226">
    <property type="entry name" value="PRK05673.1"/>
    <property type="match status" value="1"/>
</dbReference>
<dbReference type="GO" id="GO:0008408">
    <property type="term" value="F:3'-5' exonuclease activity"/>
    <property type="evidence" value="ECO:0007669"/>
    <property type="project" value="InterPro"/>
</dbReference>
<dbReference type="Pfam" id="PF14579">
    <property type="entry name" value="HHH_6"/>
    <property type="match status" value="1"/>
</dbReference>
<feature type="domain" description="Polymerase/histidinol phosphatase N-terminal" evidence="9">
    <location>
        <begin position="6"/>
        <end position="73"/>
    </location>
</feature>
<dbReference type="SUPFAM" id="SSF89550">
    <property type="entry name" value="PHP domain-like"/>
    <property type="match status" value="1"/>
</dbReference>
<dbReference type="NCBIfam" id="NF005298">
    <property type="entry name" value="PRK06826.1"/>
    <property type="match status" value="1"/>
</dbReference>
<dbReference type="InterPro" id="IPR011708">
    <property type="entry name" value="DNA_pol3_alpha_NTPase_dom"/>
</dbReference>
<dbReference type="InterPro" id="IPR016195">
    <property type="entry name" value="Pol/histidinol_Pase-like"/>
</dbReference>
<keyword evidence="6" id="KW-0235">DNA replication</keyword>
<evidence type="ECO:0000256" key="8">
    <source>
        <dbReference type="ARBA" id="ARBA00049244"/>
    </source>
</evidence>
<keyword evidence="4" id="KW-0808">Transferase</keyword>
<dbReference type="AlphaFoldDB" id="A0A1G2CQZ9"/>
<dbReference type="CDD" id="cd12113">
    <property type="entry name" value="PHP_PolIIIA_DnaE3"/>
    <property type="match status" value="1"/>
</dbReference>
<dbReference type="InterPro" id="IPR040982">
    <property type="entry name" value="DNA_pol3_finger"/>
</dbReference>
<gene>
    <name evidence="10" type="ORF">A2648_01840</name>
</gene>
<dbReference type="CDD" id="cd04485">
    <property type="entry name" value="DnaE_OBF"/>
    <property type="match status" value="1"/>
</dbReference>
<dbReference type="SMART" id="SM00481">
    <property type="entry name" value="POLIIIAc"/>
    <property type="match status" value="1"/>
</dbReference>
<evidence type="ECO:0000256" key="4">
    <source>
        <dbReference type="ARBA" id="ARBA00022679"/>
    </source>
</evidence>
<dbReference type="InterPro" id="IPR004805">
    <property type="entry name" value="DnaE2/DnaE/PolC"/>
</dbReference>
<protein>
    <recommendedName>
        <fullName evidence="3">DNA polymerase III subunit alpha</fullName>
        <ecNumber evidence="2">2.7.7.7</ecNumber>
    </recommendedName>
</protein>
<dbReference type="GO" id="GO:0003887">
    <property type="term" value="F:DNA-directed DNA polymerase activity"/>
    <property type="evidence" value="ECO:0007669"/>
    <property type="project" value="UniProtKB-KW"/>
</dbReference>
<sequence length="1060" mass="119719">MESRFIHLHTHSHYSLLDGMSKIEDMVKLAQSHKMPAIALTDHGNMYGAIEFYKTCRAHGIKPIIGVEAYIANRGRFDKEANIDNKRYHLTLLVKNEIGYKNLIKLVTFANLEGYYYKPRMDKELLKQYHEGIIALSGCLGGELSQALLNGKDSEAEAIAGEYRDIFSKENYFLEVMHHPNIEGATKVREKLIALSKKLNIPLVGTQDSHYLHIDDHKAHDTLLAVQTGTDTKDENRLTFGADDFSFINTKKALEYFKDIPEAVANTIKIADMCDLELKLGHWVFPDLKLGKVNYDELLKKMTYDGIPVREIKKTKEVEKRIEYELKIIRDKGYAPYFLVVADLIRFARESDILTTIRGSVAGSIVTYLLGVTTVNPLEYKLPFERFLNPERPSAPDIDMDFADNRRDEVIAYAKKKYGEDKVAQIGTFGTMMARGAVRDVARALGYPYGVGDKISRLIPMGSQGFPMTIDRAMEMSPELTVMYKNEKDTKEIIDLSKKLEGCARHISVHAAGVVISPYPLYEFVPTQLDPKGGKVITQYDMWAVEDAGLLKFDFLGIRNLAILGDAVKIVKKLYNIDIDIEKIPIDDKKTYEMLARGETMGLFQLNGSGMTRYLKELKPTAIHDINAMVALYRPGPMEKIPDYIKRKHNPKLVQYFDPRMAEILDQSYGVITYQDDVMLIAIKIAGYSWLEADSLRKAMGKKIPKEMAAQEEKFISGCIDGGMKPAKALELWKLIEPFAAYGFNKAHAASYGRVAYQTAYMKANFPVVYMASVLTADAGDIEKTTEIMEECKRMGIPVLPPNINESFGNFTVVNKKKENKEEIRFGLYSIKNLGTDIAQAIIDEREKSGKFKTFMDFLDRVKHKNLNKKSLESLVKSGSLDELGERGALLGNTEEALNHNREIGKIDQNQISLFSGAETAGPEFKLKKAPHATKEEKLAWEKELLGLYVSGHPLDKHREKLEKKEINIKKIKEELKEGMLCAISGIIEEVKIVFTKNNDQMAFIKLTDLSGTIETVAFPKIFQGNKNLFIQDKCISIKGRISNRNGETSILIEGVKELV</sequence>
<comment type="catalytic activity">
    <reaction evidence="8">
        <text>DNA(n) + a 2'-deoxyribonucleoside 5'-triphosphate = DNA(n+1) + diphosphate</text>
        <dbReference type="Rhea" id="RHEA:22508"/>
        <dbReference type="Rhea" id="RHEA-COMP:17339"/>
        <dbReference type="Rhea" id="RHEA-COMP:17340"/>
        <dbReference type="ChEBI" id="CHEBI:33019"/>
        <dbReference type="ChEBI" id="CHEBI:61560"/>
        <dbReference type="ChEBI" id="CHEBI:173112"/>
        <dbReference type="EC" id="2.7.7.7"/>
    </reaction>
</comment>
<evidence type="ECO:0000313" key="11">
    <source>
        <dbReference type="Proteomes" id="UP000178841"/>
    </source>
</evidence>
<evidence type="ECO:0000256" key="6">
    <source>
        <dbReference type="ARBA" id="ARBA00022705"/>
    </source>
</evidence>
<dbReference type="Gene3D" id="3.20.20.140">
    <property type="entry name" value="Metal-dependent hydrolases"/>
    <property type="match status" value="1"/>
</dbReference>
<dbReference type="EMBL" id="MHLH01000015">
    <property type="protein sequence ID" value="OGZ03677.1"/>
    <property type="molecule type" value="Genomic_DNA"/>
</dbReference>
<dbReference type="EC" id="2.7.7.7" evidence="2"/>
<evidence type="ECO:0000259" key="9">
    <source>
        <dbReference type="SMART" id="SM00481"/>
    </source>
</evidence>
<dbReference type="PANTHER" id="PTHR32294">
    <property type="entry name" value="DNA POLYMERASE III SUBUNIT ALPHA"/>
    <property type="match status" value="1"/>
</dbReference>
<name>A0A1G2CQZ9_9BACT</name>
<dbReference type="NCBIfam" id="TIGR00594">
    <property type="entry name" value="polc"/>
    <property type="match status" value="1"/>
</dbReference>
<dbReference type="GO" id="GO:0005737">
    <property type="term" value="C:cytoplasm"/>
    <property type="evidence" value="ECO:0007669"/>
    <property type="project" value="UniProtKB-SubCell"/>
</dbReference>
<accession>A0A1G2CQZ9</accession>
<comment type="caution">
    <text evidence="10">The sequence shown here is derived from an EMBL/GenBank/DDBJ whole genome shotgun (WGS) entry which is preliminary data.</text>
</comment>
<dbReference type="InterPro" id="IPR029460">
    <property type="entry name" value="DNAPol_HHH"/>
</dbReference>
<keyword evidence="5" id="KW-0548">Nucleotidyltransferase</keyword>